<sequence>MSSSSSRWPSSTARQAQGNNVNTASLVNLKAELARKQEEYVREKNDPSARDERLQQRKSKRAAGWIKQNKGVLERHRRDVLQQEQEGQSLVQVEAKLKAKAALYERLRQGDMTPEEQEKYLVDFEQKILDRL</sequence>
<reference evidence="3" key="1">
    <citation type="submission" date="2009-08" db="EMBL/GenBank/DDBJ databases">
        <title>Annotation of Salpingoeca rosetta.</title>
        <authorList>
            <consortium name="The Broad Institute Genome Sequencing Platform"/>
            <person name="Russ C."/>
            <person name="Cuomo C."/>
            <person name="Burger G."/>
            <person name="Gray M.W."/>
            <person name="Holland P.W.H."/>
            <person name="King N."/>
            <person name="Lang F.B.F."/>
            <person name="Roger A.J."/>
            <person name="Ruiz-Trillo I."/>
            <person name="Young S.K."/>
            <person name="Zeng Q."/>
            <person name="Gargeya S."/>
            <person name="Alvarado L."/>
            <person name="Berlin A."/>
            <person name="Chapman S.B."/>
            <person name="Chen Z."/>
            <person name="Freedman E."/>
            <person name="Gellesch M."/>
            <person name="Goldberg J."/>
            <person name="Griggs A."/>
            <person name="Gujja S."/>
            <person name="Heilman E."/>
            <person name="Heiman D."/>
            <person name="Howarth C."/>
            <person name="Mehta T."/>
            <person name="Neiman D."/>
            <person name="Pearson M."/>
            <person name="Roberts A."/>
            <person name="Saif S."/>
            <person name="Shea T."/>
            <person name="Shenoy N."/>
            <person name="Sisk P."/>
            <person name="Stolte C."/>
            <person name="Sykes S."/>
            <person name="White J."/>
            <person name="Yandava C."/>
            <person name="Haas B."/>
            <person name="Nusbaum C."/>
            <person name="Birren B."/>
        </authorList>
    </citation>
    <scope>NUCLEOTIDE SEQUENCE [LARGE SCALE GENOMIC DNA]</scope>
    <source>
        <strain evidence="3">ATCC 50818</strain>
    </source>
</reference>
<feature type="compositionally biased region" description="Basic and acidic residues" evidence="2">
    <location>
        <begin position="39"/>
        <end position="55"/>
    </location>
</feature>
<dbReference type="AlphaFoldDB" id="F2UT95"/>
<accession>F2UT95</accession>
<name>F2UT95_SALR5</name>
<dbReference type="InParanoid" id="F2UT95"/>
<feature type="region of interest" description="Disordered" evidence="2">
    <location>
        <begin position="39"/>
        <end position="62"/>
    </location>
</feature>
<keyword evidence="1" id="KW-0175">Coiled coil</keyword>
<feature type="compositionally biased region" description="Low complexity" evidence="2">
    <location>
        <begin position="1"/>
        <end position="11"/>
    </location>
</feature>
<dbReference type="Proteomes" id="UP000007799">
    <property type="component" value="Unassembled WGS sequence"/>
</dbReference>
<dbReference type="RefSeq" id="XP_004987606.1">
    <property type="nucleotide sequence ID" value="XM_004987549.2"/>
</dbReference>
<dbReference type="STRING" id="946362.F2UT95"/>
<keyword evidence="4" id="KW-1185">Reference proteome</keyword>
<dbReference type="PANTHER" id="PTHR15885">
    <property type="entry name" value="COILED-COIL DOMAIN-CONTAINING PROTEIN 174"/>
    <property type="match status" value="1"/>
</dbReference>
<feature type="region of interest" description="Disordered" evidence="2">
    <location>
        <begin position="1"/>
        <end position="24"/>
    </location>
</feature>
<proteinExistence type="predicted"/>
<dbReference type="InterPro" id="IPR025066">
    <property type="entry name" value="CCDC174-like"/>
</dbReference>
<feature type="compositionally biased region" description="Polar residues" evidence="2">
    <location>
        <begin position="12"/>
        <end position="24"/>
    </location>
</feature>
<organism evidence="4">
    <name type="scientific">Salpingoeca rosetta (strain ATCC 50818 / BSB-021)</name>
    <dbReference type="NCBI Taxonomy" id="946362"/>
    <lineage>
        <taxon>Eukaryota</taxon>
        <taxon>Choanoflagellata</taxon>
        <taxon>Craspedida</taxon>
        <taxon>Salpingoecidae</taxon>
        <taxon>Salpingoeca</taxon>
    </lineage>
</organism>
<dbReference type="GO" id="GO:0005634">
    <property type="term" value="C:nucleus"/>
    <property type="evidence" value="ECO:0007669"/>
    <property type="project" value="TreeGrafter"/>
</dbReference>
<evidence type="ECO:0000256" key="2">
    <source>
        <dbReference type="SAM" id="MobiDB-lite"/>
    </source>
</evidence>
<dbReference type="GeneID" id="16068131"/>
<evidence type="ECO:0000256" key="1">
    <source>
        <dbReference type="ARBA" id="ARBA00023054"/>
    </source>
</evidence>
<dbReference type="EMBL" id="GL833006">
    <property type="protein sequence ID" value="EGD81851.1"/>
    <property type="molecule type" value="Genomic_DNA"/>
</dbReference>
<dbReference type="OrthoDB" id="333551at2759"/>
<evidence type="ECO:0000313" key="4">
    <source>
        <dbReference type="Proteomes" id="UP000007799"/>
    </source>
</evidence>
<protein>
    <submittedName>
        <fullName evidence="3">Uncharacterized protein</fullName>
    </submittedName>
</protein>
<dbReference type="KEGG" id="sre:PTSG_11390"/>
<evidence type="ECO:0000313" key="3">
    <source>
        <dbReference type="EMBL" id="EGD81851.1"/>
    </source>
</evidence>
<gene>
    <name evidence="3" type="ORF">PTSG_11390</name>
</gene>
<feature type="non-terminal residue" evidence="3">
    <location>
        <position position="132"/>
    </location>
</feature>
<dbReference type="PANTHER" id="PTHR15885:SF1">
    <property type="entry name" value="COILED-COIL DOMAIN-CONTAINING PROTEIN 174"/>
    <property type="match status" value="1"/>
</dbReference>